<evidence type="ECO:0000256" key="2">
    <source>
        <dbReference type="ARBA" id="ARBA00022475"/>
    </source>
</evidence>
<sequence length="827" mass="93894">MLLNYFKITLRVFLKNKLFTTINVLGLAIGIAVYILITQYVSFELKYDQHLSHADDLYRVTLTSDLGGKGFKTMATNHPAVAHAMKQDFPEVESYVRLVDRNIMWGTFVLSYEDQHGNLVKTNINEEKLFIADSTVVDLFDIKIIKGNSKTALTESGSIILSQEVAQRFFGNEDPIGKMLRFNNRSPFMVTGVFEELPENTHFKFNMLVSFSSLGPWTEQTWIWPDFYNYVKLKPGTDPALVEAKFPDFAKKYLSEIMQEHGFEARFGLQPVQDIHLKSHHINEVSTNANEKTLYFLQIIALFVILIALMNFINLSTAKSTERAMEVGLKKVVGIRKRALIIQFLLESLCINFISIILAVGLVSIFIQPFNDLVGLEILSLDIWKEPRLWMHLLALMFVGGILAGIYPAFVLSGFKPIEVLKGRFHQSNKGVSMRKNLVIAQFAISIALITGTFIIYHQFSYMQNQELGYDVEHNLVLNAPTVIDSTISRKMETFKGELLQNSKIKAVTVTQDIPGKKIALDNIVRQAHERREEGVNCDFLNIDYDFLNTYQIKLLAGRNFRLGDATTYDRDKEKDNGRAHKVMINKVAAKTLGFETIEDAVNKKIIFPMLSDGTEGIAEIIGVIDNYHQESLQTDYYPTIYQDFSYYNAAYITINMNTSNAKKTIADIGEKFGQFFPMDPYNYFFLEDYFNRQYKADVKFGHICLLFSILAIFIAALGLFGLGSYMAIKKTKELCIRKVLGANLTQVLILIPKSLLTLVLISGLIAAPITYFFADEWLSDYAFRTALSLWMFVVPISLVVVIAALSVLPECIKVAFVNPAKYLKNE</sequence>
<keyword evidence="5 6" id="KW-0472">Membrane</keyword>
<feature type="transmembrane region" description="Helical" evidence="6">
    <location>
        <begin position="389"/>
        <end position="415"/>
    </location>
</feature>
<dbReference type="InterPro" id="IPR050250">
    <property type="entry name" value="Macrolide_Exporter_MacB"/>
</dbReference>
<feature type="transmembrane region" description="Helical" evidence="6">
    <location>
        <begin position="756"/>
        <end position="775"/>
    </location>
</feature>
<evidence type="ECO:0000313" key="9">
    <source>
        <dbReference type="EMBL" id="MCL6295438.1"/>
    </source>
</evidence>
<evidence type="ECO:0000256" key="6">
    <source>
        <dbReference type="SAM" id="Phobius"/>
    </source>
</evidence>
<accession>A0ABT0QEP6</accession>
<evidence type="ECO:0000256" key="5">
    <source>
        <dbReference type="ARBA" id="ARBA00023136"/>
    </source>
</evidence>
<dbReference type="PANTHER" id="PTHR30572">
    <property type="entry name" value="MEMBRANE COMPONENT OF TRANSPORTER-RELATED"/>
    <property type="match status" value="1"/>
</dbReference>
<evidence type="ECO:0000256" key="3">
    <source>
        <dbReference type="ARBA" id="ARBA00022692"/>
    </source>
</evidence>
<feature type="domain" description="ABC3 transporter permease C-terminal" evidence="7">
    <location>
        <begin position="299"/>
        <end position="413"/>
    </location>
</feature>
<feature type="transmembrane region" description="Helical" evidence="6">
    <location>
        <begin position="339"/>
        <end position="367"/>
    </location>
</feature>
<feature type="domain" description="ABC3 transporter permease C-terminal" evidence="7">
    <location>
        <begin position="707"/>
        <end position="809"/>
    </location>
</feature>
<proteinExistence type="predicted"/>
<dbReference type="Pfam" id="PF12704">
    <property type="entry name" value="MacB_PCD"/>
    <property type="match status" value="1"/>
</dbReference>
<feature type="domain" description="MacB-like periplasmic core" evidence="8">
    <location>
        <begin position="20"/>
        <end position="246"/>
    </location>
</feature>
<evidence type="ECO:0000313" key="10">
    <source>
        <dbReference type="Proteomes" id="UP001165381"/>
    </source>
</evidence>
<dbReference type="PANTHER" id="PTHR30572:SF18">
    <property type="entry name" value="ABC-TYPE MACROLIDE FAMILY EXPORT SYSTEM PERMEASE COMPONENT 2"/>
    <property type="match status" value="1"/>
</dbReference>
<feature type="transmembrane region" description="Helical" evidence="6">
    <location>
        <begin position="706"/>
        <end position="729"/>
    </location>
</feature>
<dbReference type="InterPro" id="IPR003838">
    <property type="entry name" value="ABC3_permease_C"/>
</dbReference>
<feature type="transmembrane region" description="Helical" evidence="6">
    <location>
        <begin position="295"/>
        <end position="318"/>
    </location>
</feature>
<reference evidence="9" key="1">
    <citation type="submission" date="2022-05" db="EMBL/GenBank/DDBJ databases">
        <authorList>
            <person name="Park J.-S."/>
        </authorList>
    </citation>
    <scope>NUCLEOTIDE SEQUENCE</scope>
    <source>
        <strain evidence="9">2012CJ34-3</strain>
    </source>
</reference>
<keyword evidence="2" id="KW-1003">Cell membrane</keyword>
<evidence type="ECO:0000259" key="7">
    <source>
        <dbReference type="Pfam" id="PF02687"/>
    </source>
</evidence>
<dbReference type="RefSeq" id="WP_249973100.1">
    <property type="nucleotide sequence ID" value="NZ_JAMFLZ010000004.1"/>
</dbReference>
<gene>
    <name evidence="9" type="ORF">M3P09_10570</name>
</gene>
<keyword evidence="3 6" id="KW-0812">Transmembrane</keyword>
<comment type="subcellular location">
    <subcellularLocation>
        <location evidence="1">Cell membrane</location>
        <topology evidence="1">Multi-pass membrane protein</topology>
    </subcellularLocation>
</comment>
<name>A0ABT0QEP6_9FLAO</name>
<evidence type="ECO:0000256" key="1">
    <source>
        <dbReference type="ARBA" id="ARBA00004651"/>
    </source>
</evidence>
<comment type="caution">
    <text evidence="9">The sequence shown here is derived from an EMBL/GenBank/DDBJ whole genome shotgun (WGS) entry which is preliminary data.</text>
</comment>
<keyword evidence="4 6" id="KW-1133">Transmembrane helix</keyword>
<keyword evidence="10" id="KW-1185">Reference proteome</keyword>
<feature type="transmembrane region" description="Helical" evidence="6">
    <location>
        <begin position="787"/>
        <end position="809"/>
    </location>
</feature>
<dbReference type="Proteomes" id="UP001165381">
    <property type="component" value="Unassembled WGS sequence"/>
</dbReference>
<evidence type="ECO:0000259" key="8">
    <source>
        <dbReference type="Pfam" id="PF12704"/>
    </source>
</evidence>
<dbReference type="Pfam" id="PF02687">
    <property type="entry name" value="FtsX"/>
    <property type="match status" value="2"/>
</dbReference>
<feature type="transmembrane region" description="Helical" evidence="6">
    <location>
        <begin position="21"/>
        <end position="41"/>
    </location>
</feature>
<dbReference type="EMBL" id="JAMFLZ010000004">
    <property type="protein sequence ID" value="MCL6295438.1"/>
    <property type="molecule type" value="Genomic_DNA"/>
</dbReference>
<dbReference type="InterPro" id="IPR025857">
    <property type="entry name" value="MacB_PCD"/>
</dbReference>
<evidence type="ECO:0000256" key="4">
    <source>
        <dbReference type="ARBA" id="ARBA00022989"/>
    </source>
</evidence>
<organism evidence="9 10">
    <name type="scientific">Jejuia spongiicola</name>
    <dbReference type="NCBI Taxonomy" id="2942207"/>
    <lineage>
        <taxon>Bacteria</taxon>
        <taxon>Pseudomonadati</taxon>
        <taxon>Bacteroidota</taxon>
        <taxon>Flavobacteriia</taxon>
        <taxon>Flavobacteriales</taxon>
        <taxon>Flavobacteriaceae</taxon>
        <taxon>Jejuia</taxon>
    </lineage>
</organism>
<protein>
    <submittedName>
        <fullName evidence="9">ABC transporter permease</fullName>
    </submittedName>
</protein>
<feature type="transmembrane region" description="Helical" evidence="6">
    <location>
        <begin position="436"/>
        <end position="457"/>
    </location>
</feature>